<accession>A0A2M7PUU7</accession>
<dbReference type="EMBL" id="PFKO01000004">
    <property type="protein sequence ID" value="PIY33986.1"/>
    <property type="molecule type" value="Genomic_DNA"/>
</dbReference>
<evidence type="ECO:0000313" key="1">
    <source>
        <dbReference type="EMBL" id="PIY33986.1"/>
    </source>
</evidence>
<feature type="non-terminal residue" evidence="1">
    <location>
        <position position="1"/>
    </location>
</feature>
<keyword evidence="1" id="KW-0436">Ligase</keyword>
<reference evidence="1 2" key="1">
    <citation type="submission" date="2017-09" db="EMBL/GenBank/DDBJ databases">
        <title>Depth-based differentiation of microbial function through sediment-hosted aquifers and enrichment of novel symbionts in the deep terrestrial subsurface.</title>
        <authorList>
            <person name="Probst A.J."/>
            <person name="Ladd B."/>
            <person name="Jarett J.K."/>
            <person name="Geller-Mcgrath D.E."/>
            <person name="Sieber C.M."/>
            <person name="Emerson J.B."/>
            <person name="Anantharaman K."/>
            <person name="Thomas B.C."/>
            <person name="Malmstrom R."/>
            <person name="Stieglmeier M."/>
            <person name="Klingl A."/>
            <person name="Woyke T."/>
            <person name="Ryan C.M."/>
            <person name="Banfield J.F."/>
        </authorList>
    </citation>
    <scope>NUCLEOTIDE SEQUENCE [LARGE SCALE GENOMIC DNA]</scope>
    <source>
        <strain evidence="1">CG_4_10_14_3_um_filter_34_13</strain>
    </source>
</reference>
<dbReference type="AlphaFoldDB" id="A0A2M7PUU7"/>
<sequence>GRCTVGEAYKIAKEHSIEAKSITSFENLMETLKDCEKRGMKGYVGCCCEPFYAKHKDDFESVNLSGILIDIDNTTCYDLGREEDAYLGKFENQTNLKINLLKKVVECMKT</sequence>
<organism evidence="1 2">
    <name type="scientific">Candidatus Infernicultor aquiphilus</name>
    <dbReference type="NCBI Taxonomy" id="1805029"/>
    <lineage>
        <taxon>Bacteria</taxon>
        <taxon>Pseudomonadati</taxon>
        <taxon>Atribacterota</taxon>
        <taxon>Candidatus Phoenicimicrobiia</taxon>
        <taxon>Candidatus Pheonicimicrobiales</taxon>
        <taxon>Candidatus Phoenicimicrobiaceae</taxon>
        <taxon>Candidatus Infernicultor</taxon>
    </lineage>
</organism>
<name>A0A2M7PUU7_9BACT</name>
<dbReference type="Proteomes" id="UP000230646">
    <property type="component" value="Unassembled WGS sequence"/>
</dbReference>
<protein>
    <submittedName>
        <fullName evidence="1">Lipoate--protein ligase</fullName>
    </submittedName>
</protein>
<dbReference type="GO" id="GO:0016874">
    <property type="term" value="F:ligase activity"/>
    <property type="evidence" value="ECO:0007669"/>
    <property type="project" value="UniProtKB-KW"/>
</dbReference>
<evidence type="ECO:0000313" key="2">
    <source>
        <dbReference type="Proteomes" id="UP000230646"/>
    </source>
</evidence>
<comment type="caution">
    <text evidence="1">The sequence shown here is derived from an EMBL/GenBank/DDBJ whole genome shotgun (WGS) entry which is preliminary data.</text>
</comment>
<proteinExistence type="predicted"/>
<gene>
    <name evidence="1" type="ORF">COZ07_00070</name>
</gene>